<feature type="compositionally biased region" description="Low complexity" evidence="1">
    <location>
        <begin position="230"/>
        <end position="245"/>
    </location>
</feature>
<dbReference type="AlphaFoldDB" id="A0A1H8J7H3"/>
<feature type="region of interest" description="Disordered" evidence="1">
    <location>
        <begin position="223"/>
        <end position="252"/>
    </location>
</feature>
<organism evidence="2 3">
    <name type="scientific">Nitrosomonas marina</name>
    <dbReference type="NCBI Taxonomy" id="917"/>
    <lineage>
        <taxon>Bacteria</taxon>
        <taxon>Pseudomonadati</taxon>
        <taxon>Pseudomonadota</taxon>
        <taxon>Betaproteobacteria</taxon>
        <taxon>Nitrosomonadales</taxon>
        <taxon>Nitrosomonadaceae</taxon>
        <taxon>Nitrosomonas</taxon>
    </lineage>
</organism>
<evidence type="ECO:0000256" key="1">
    <source>
        <dbReference type="SAM" id="MobiDB-lite"/>
    </source>
</evidence>
<dbReference type="Pfam" id="PF07120">
    <property type="entry name" value="DUF1376"/>
    <property type="match status" value="1"/>
</dbReference>
<dbReference type="InterPro" id="IPR010781">
    <property type="entry name" value="DUF1376"/>
</dbReference>
<dbReference type="EMBL" id="FOCP01000057">
    <property type="protein sequence ID" value="SEN76147.1"/>
    <property type="molecule type" value="Genomic_DNA"/>
</dbReference>
<proteinExistence type="predicted"/>
<gene>
    <name evidence="2" type="ORF">SAMN05216325_1572</name>
</gene>
<dbReference type="OrthoDB" id="5526813at2"/>
<protein>
    <submittedName>
        <fullName evidence="2">Uncharacterized conserved protein YdaU, DUF1376 family</fullName>
    </submittedName>
</protein>
<reference evidence="2 3" key="1">
    <citation type="submission" date="2016-10" db="EMBL/GenBank/DDBJ databases">
        <authorList>
            <person name="de Groot N.N."/>
        </authorList>
    </citation>
    <scope>NUCLEOTIDE SEQUENCE [LARGE SCALE GENOMIC DNA]</scope>
    <source>
        <strain evidence="2 3">Nm22</strain>
    </source>
</reference>
<accession>A0A1H8J7H3</accession>
<evidence type="ECO:0000313" key="3">
    <source>
        <dbReference type="Proteomes" id="UP000199459"/>
    </source>
</evidence>
<dbReference type="Proteomes" id="UP000199459">
    <property type="component" value="Unassembled WGS sequence"/>
</dbReference>
<name>A0A1H8J7H3_9PROT</name>
<evidence type="ECO:0000313" key="2">
    <source>
        <dbReference type="EMBL" id="SEN76147.1"/>
    </source>
</evidence>
<dbReference type="RefSeq" id="WP_090634985.1">
    <property type="nucleotide sequence ID" value="NZ_FOCP01000057.1"/>
</dbReference>
<sequence>MHYYQFNIADYRKDTVHLTPIEHYIYRTLIDWYYLDESPIPKETQLVLRRLQLGSEHKENLENVFNDFFVSTEKGWLHKRIETEISGYSDKCERNRANGKRGGRPKKTQSVLIANQNESEQNPNHEPLTSKPITNEVLSERVNKLPGNQVESHSQTDSLSSKLIDPGFTPNEAAKLMARQKNLDIEQETEKFIAHYVANGVMKSDWQAQFRKWLLHAEQLRFDAKERSSSAKNKSKNNGVGNHGKYQAIESA</sequence>